<gene>
    <name evidence="1" type="ORF">QX249_12905</name>
</gene>
<dbReference type="RefSeq" id="WP_311020472.1">
    <property type="nucleotide sequence ID" value="NZ_JAUHGG010000003.1"/>
</dbReference>
<evidence type="ECO:0000313" key="1">
    <source>
        <dbReference type="EMBL" id="MDS1821565.1"/>
    </source>
</evidence>
<evidence type="ECO:0000313" key="2">
    <source>
        <dbReference type="Proteomes" id="UP001253193"/>
    </source>
</evidence>
<organism evidence="1 2">
    <name type="scientific">Vibrio parahaemolyticus</name>
    <dbReference type="NCBI Taxonomy" id="670"/>
    <lineage>
        <taxon>Bacteria</taxon>
        <taxon>Pseudomonadati</taxon>
        <taxon>Pseudomonadota</taxon>
        <taxon>Gammaproteobacteria</taxon>
        <taxon>Vibrionales</taxon>
        <taxon>Vibrionaceae</taxon>
        <taxon>Vibrio</taxon>
    </lineage>
</organism>
<protein>
    <submittedName>
        <fullName evidence="1">Uncharacterized protein</fullName>
    </submittedName>
</protein>
<sequence>MKQKELLNLKIRNHLTKDQLELSARSAIKATGFFSNERGEALVSEIIKSWDWDKNEYEMAESLCAAVDWLRFDGKATELMAYFRHYVHKEIKELILMNEVNKNT</sequence>
<dbReference type="Proteomes" id="UP001253193">
    <property type="component" value="Unassembled WGS sequence"/>
</dbReference>
<accession>A0AAW8Q2P2</accession>
<dbReference type="EMBL" id="JAUHGG010000003">
    <property type="protein sequence ID" value="MDS1821565.1"/>
    <property type="molecule type" value="Genomic_DNA"/>
</dbReference>
<proteinExistence type="predicted"/>
<reference evidence="1" key="1">
    <citation type="submission" date="2023-06" db="EMBL/GenBank/DDBJ databases">
        <title>Genomic Diversity of Vibrio spp. and Metagenomic Analysis of Pathogens in Florida Gulf Coastal Waters Following Hurricane Ian.</title>
        <authorList>
            <person name="Brumfield K.D."/>
        </authorList>
    </citation>
    <scope>NUCLEOTIDE SEQUENCE</scope>
    <source>
        <strain evidence="1">WBS2B-138</strain>
    </source>
</reference>
<dbReference type="AlphaFoldDB" id="A0AAW8Q2P2"/>
<comment type="caution">
    <text evidence="1">The sequence shown here is derived from an EMBL/GenBank/DDBJ whole genome shotgun (WGS) entry which is preliminary data.</text>
</comment>
<name>A0AAW8Q2P2_VIBPH</name>